<feature type="compositionally biased region" description="Basic and acidic residues" evidence="1">
    <location>
        <begin position="49"/>
        <end position="59"/>
    </location>
</feature>
<feature type="domain" description="Rho-GAP" evidence="2">
    <location>
        <begin position="505"/>
        <end position="752"/>
    </location>
</feature>
<dbReference type="InterPro" id="IPR038185">
    <property type="entry name" value="MyTH4_dom_sf"/>
</dbReference>
<dbReference type="InterPro" id="IPR008936">
    <property type="entry name" value="Rho_GTPase_activation_prot"/>
</dbReference>
<dbReference type="Gene3D" id="1.25.40.530">
    <property type="entry name" value="MyTH4 domain"/>
    <property type="match status" value="1"/>
</dbReference>
<dbReference type="SMART" id="SM00139">
    <property type="entry name" value="MyTH4"/>
    <property type="match status" value="1"/>
</dbReference>
<sequence length="775" mass="87850">MNLPSMEPKWTAPLPPPVPSLSVSEEDTQSNTPSIPSPPPLDAIPVIEVNKRPRFDPRQFRLSTVNQNSFLPPPISPPHDSDDLFSLPPPPPPDDPILPPPEPPFDSTRQSLDQPLPTPEIPAPFIPPPREMSSSPPPPPIEDNGYTLTTNDDLPPPPLFGSSGRGAPRIKASNPLEARRTTSVRYGQPFVPGLHPTLPKVTPNAPQSLLEVSSAQGSGVVLHHLPRDVQTQIIQFSLEGFAEQHFTNQKKGIFHRNAPSASELLTFSTKPVVPILKSTPVDREKDARRLFRDILKWMGVIRAKKELLFYTKRLIKLGEVDPSLRDEIYMQLLRMTNPPTPASLQHAPKDQPKYTFAMCESAWILISMCCDAFLPSQDFEMTLLAYFKNTIEHQSKFPDFTTDQMEIIRTHAEYALNTLYALTVQGGRKKGRKKDEVEERVNQQTVEQIRQIKESRAVYNRALSSLMWMQSRINRNPATPPEPPPSVYSPIATIPATSIPDSPPLSLASLQIPYVILFLIQKIKQGHGEKAEGIFRQCIPVNTMEKNLKQIDRGEYNVEYRGEDPHIFAVLIKQWFSQMPTTIIPSKLYSQIIQLVNWKDDQNRDSLPRTALNQRSGSLYTFDLADLRSMGEESQTDIISASSILPKETTPLQRFMQIPVLGETMPENYALFVEAHCPTVNVLILKYLFRFLRTLILPENSNTNKMDLNALSICISPCLIKTNSDDPKEIMKHLNDERQFIVGLIENLTPTLHEEELFQWYERDWEQLGREWLKK</sequence>
<dbReference type="Pfam" id="PF00620">
    <property type="entry name" value="RhoGAP"/>
    <property type="match status" value="2"/>
</dbReference>
<proteinExistence type="predicted"/>
<evidence type="ECO:0000259" key="2">
    <source>
        <dbReference type="PROSITE" id="PS50238"/>
    </source>
</evidence>
<name>A0ABQ9XTI3_9EUKA</name>
<comment type="caution">
    <text evidence="4">The sequence shown here is derived from an EMBL/GenBank/DDBJ whole genome shotgun (WGS) entry which is preliminary data.</text>
</comment>
<gene>
    <name evidence="4" type="ORF">BLNAU_10281</name>
</gene>
<feature type="domain" description="MyTH4" evidence="3">
    <location>
        <begin position="267"/>
        <end position="441"/>
    </location>
</feature>
<evidence type="ECO:0000313" key="5">
    <source>
        <dbReference type="Proteomes" id="UP001281761"/>
    </source>
</evidence>
<dbReference type="Pfam" id="PF00784">
    <property type="entry name" value="MyTH4"/>
    <property type="match status" value="1"/>
</dbReference>
<dbReference type="CDD" id="cd00159">
    <property type="entry name" value="RhoGAP"/>
    <property type="match status" value="1"/>
</dbReference>
<dbReference type="PROSITE" id="PS50238">
    <property type="entry name" value="RHOGAP"/>
    <property type="match status" value="1"/>
</dbReference>
<feature type="region of interest" description="Disordered" evidence="1">
    <location>
        <begin position="1"/>
        <end position="182"/>
    </location>
</feature>
<dbReference type="SUPFAM" id="SSF48350">
    <property type="entry name" value="GTPase activation domain, GAP"/>
    <property type="match status" value="1"/>
</dbReference>
<organism evidence="4 5">
    <name type="scientific">Blattamonas nauphoetae</name>
    <dbReference type="NCBI Taxonomy" id="2049346"/>
    <lineage>
        <taxon>Eukaryota</taxon>
        <taxon>Metamonada</taxon>
        <taxon>Preaxostyla</taxon>
        <taxon>Oxymonadida</taxon>
        <taxon>Blattamonas</taxon>
    </lineage>
</organism>
<evidence type="ECO:0000256" key="1">
    <source>
        <dbReference type="SAM" id="MobiDB-lite"/>
    </source>
</evidence>
<evidence type="ECO:0000259" key="3">
    <source>
        <dbReference type="PROSITE" id="PS51016"/>
    </source>
</evidence>
<evidence type="ECO:0000313" key="4">
    <source>
        <dbReference type="EMBL" id="KAK2954796.1"/>
    </source>
</evidence>
<dbReference type="PROSITE" id="PS51016">
    <property type="entry name" value="MYTH4"/>
    <property type="match status" value="1"/>
</dbReference>
<reference evidence="4 5" key="1">
    <citation type="journal article" date="2022" name="bioRxiv">
        <title>Genomics of Preaxostyla Flagellates Illuminates Evolutionary Transitions and the Path Towards Mitochondrial Loss.</title>
        <authorList>
            <person name="Novak L.V.F."/>
            <person name="Treitli S.C."/>
            <person name="Pyrih J."/>
            <person name="Halakuc P."/>
            <person name="Pipaliya S.V."/>
            <person name="Vacek V."/>
            <person name="Brzon O."/>
            <person name="Soukal P."/>
            <person name="Eme L."/>
            <person name="Dacks J.B."/>
            <person name="Karnkowska A."/>
            <person name="Elias M."/>
            <person name="Hampl V."/>
        </authorList>
    </citation>
    <scope>NUCLEOTIDE SEQUENCE [LARGE SCALE GENOMIC DNA]</scope>
    <source>
        <strain evidence="4">NAU3</strain>
        <tissue evidence="4">Gut</tissue>
    </source>
</reference>
<protein>
    <submittedName>
        <fullName evidence="4">Rho GTPase-activating protein 39</fullName>
    </submittedName>
</protein>
<dbReference type="InterPro" id="IPR000198">
    <property type="entry name" value="RhoGAP_dom"/>
</dbReference>
<keyword evidence="5" id="KW-1185">Reference proteome</keyword>
<feature type="compositionally biased region" description="Pro residues" evidence="1">
    <location>
        <begin position="116"/>
        <end position="141"/>
    </location>
</feature>
<dbReference type="InterPro" id="IPR000857">
    <property type="entry name" value="MyTH4_dom"/>
</dbReference>
<feature type="compositionally biased region" description="Pro residues" evidence="1">
    <location>
        <begin position="87"/>
        <end position="104"/>
    </location>
</feature>
<dbReference type="PANTHER" id="PTHR45876:SF8">
    <property type="entry name" value="FI04035P"/>
    <property type="match status" value="1"/>
</dbReference>
<dbReference type="SMART" id="SM00324">
    <property type="entry name" value="RhoGAP"/>
    <property type="match status" value="1"/>
</dbReference>
<dbReference type="PANTHER" id="PTHR45876">
    <property type="entry name" value="FI04035P"/>
    <property type="match status" value="1"/>
</dbReference>
<dbReference type="EMBL" id="JARBJD010000074">
    <property type="protein sequence ID" value="KAK2954796.1"/>
    <property type="molecule type" value="Genomic_DNA"/>
</dbReference>
<dbReference type="Proteomes" id="UP001281761">
    <property type="component" value="Unassembled WGS sequence"/>
</dbReference>
<dbReference type="Gene3D" id="1.10.555.10">
    <property type="entry name" value="Rho GTPase activation protein"/>
    <property type="match status" value="1"/>
</dbReference>
<accession>A0ABQ9XTI3</accession>